<feature type="transmembrane region" description="Helical" evidence="7">
    <location>
        <begin position="249"/>
        <end position="276"/>
    </location>
</feature>
<accession>A0A3N2QC21</accession>
<dbReference type="InterPro" id="IPR003439">
    <property type="entry name" value="ABC_transporter-like_ATP-bd"/>
</dbReference>
<dbReference type="SUPFAM" id="SSF90123">
    <property type="entry name" value="ABC transporter transmembrane region"/>
    <property type="match status" value="1"/>
</dbReference>
<dbReference type="EMBL" id="RARA01000024">
    <property type="protein sequence ID" value="ROT47350.1"/>
    <property type="molecule type" value="Genomic_DNA"/>
</dbReference>
<comment type="caution">
    <text evidence="10">The sequence shown here is derived from an EMBL/GenBank/DDBJ whole genome shotgun (WGS) entry which is preliminary data.</text>
</comment>
<dbReference type="Pfam" id="PF00005">
    <property type="entry name" value="ABC_tran"/>
    <property type="match status" value="1"/>
</dbReference>
<dbReference type="InterPro" id="IPR039421">
    <property type="entry name" value="Type_1_exporter"/>
</dbReference>
<keyword evidence="5 7" id="KW-1133">Transmembrane helix</keyword>
<dbReference type="InterPro" id="IPR036640">
    <property type="entry name" value="ABC1_TM_sf"/>
</dbReference>
<feature type="transmembrane region" description="Helical" evidence="7">
    <location>
        <begin position="21"/>
        <end position="44"/>
    </location>
</feature>
<dbReference type="InterPro" id="IPR003593">
    <property type="entry name" value="AAA+_ATPase"/>
</dbReference>
<keyword evidence="3" id="KW-0547">Nucleotide-binding</keyword>
<feature type="domain" description="ABC transmembrane type-1" evidence="9">
    <location>
        <begin position="24"/>
        <end position="286"/>
    </location>
</feature>
<name>A0A3N2QC21_9BACT</name>
<dbReference type="PROSITE" id="PS50893">
    <property type="entry name" value="ABC_TRANSPORTER_2"/>
    <property type="match status" value="1"/>
</dbReference>
<dbReference type="SUPFAM" id="SSF52540">
    <property type="entry name" value="P-loop containing nucleoside triphosphate hydrolases"/>
    <property type="match status" value="1"/>
</dbReference>
<dbReference type="GO" id="GO:0034040">
    <property type="term" value="F:ATPase-coupled lipid transmembrane transporter activity"/>
    <property type="evidence" value="ECO:0007669"/>
    <property type="project" value="TreeGrafter"/>
</dbReference>
<dbReference type="AlphaFoldDB" id="A0A3N2QC21"/>
<dbReference type="OrthoDB" id="9769115at2"/>
<keyword evidence="6 7" id="KW-0472">Membrane</keyword>
<evidence type="ECO:0000313" key="10">
    <source>
        <dbReference type="EMBL" id="ROT47350.1"/>
    </source>
</evidence>
<dbReference type="GO" id="GO:0005524">
    <property type="term" value="F:ATP binding"/>
    <property type="evidence" value="ECO:0007669"/>
    <property type="project" value="UniProtKB-KW"/>
</dbReference>
<organism evidence="10 11">
    <name type="scientific">Candidatus Cardinium hertigii</name>
    <dbReference type="NCBI Taxonomy" id="247481"/>
    <lineage>
        <taxon>Bacteria</taxon>
        <taxon>Pseudomonadati</taxon>
        <taxon>Bacteroidota</taxon>
        <taxon>Cytophagia</taxon>
        <taxon>Cytophagales</taxon>
        <taxon>Amoebophilaceae</taxon>
        <taxon>Candidatus Cardinium</taxon>
    </lineage>
</organism>
<dbReference type="SMART" id="SM00382">
    <property type="entry name" value="AAA"/>
    <property type="match status" value="1"/>
</dbReference>
<evidence type="ECO:0000259" key="9">
    <source>
        <dbReference type="PROSITE" id="PS50929"/>
    </source>
</evidence>
<dbReference type="Gene3D" id="1.20.1560.10">
    <property type="entry name" value="ABC transporter type 1, transmembrane domain"/>
    <property type="match status" value="1"/>
</dbReference>
<dbReference type="PANTHER" id="PTHR24221:SF654">
    <property type="entry name" value="ATP-BINDING CASSETTE SUB-FAMILY B MEMBER 6"/>
    <property type="match status" value="1"/>
</dbReference>
<keyword evidence="11" id="KW-1185">Reference proteome</keyword>
<gene>
    <name evidence="10" type="ORF">EDM02_02845</name>
</gene>
<evidence type="ECO:0000256" key="1">
    <source>
        <dbReference type="ARBA" id="ARBA00004651"/>
    </source>
</evidence>
<feature type="transmembrane region" description="Helical" evidence="7">
    <location>
        <begin position="139"/>
        <end position="161"/>
    </location>
</feature>
<dbReference type="Pfam" id="PF00664">
    <property type="entry name" value="ABC_membrane"/>
    <property type="match status" value="1"/>
</dbReference>
<dbReference type="GO" id="GO:0005886">
    <property type="term" value="C:plasma membrane"/>
    <property type="evidence" value="ECO:0007669"/>
    <property type="project" value="UniProtKB-SubCell"/>
</dbReference>
<feature type="transmembrane region" description="Helical" evidence="7">
    <location>
        <begin position="64"/>
        <end position="83"/>
    </location>
</feature>
<dbReference type="PANTHER" id="PTHR24221">
    <property type="entry name" value="ATP-BINDING CASSETTE SUB-FAMILY B"/>
    <property type="match status" value="1"/>
</dbReference>
<feature type="transmembrane region" description="Helical" evidence="7">
    <location>
        <begin position="167"/>
        <end position="186"/>
    </location>
</feature>
<proteinExistence type="predicted"/>
<dbReference type="GO" id="GO:0140359">
    <property type="term" value="F:ABC-type transporter activity"/>
    <property type="evidence" value="ECO:0007669"/>
    <property type="project" value="InterPro"/>
</dbReference>
<dbReference type="PROSITE" id="PS00211">
    <property type="entry name" value="ABC_TRANSPORTER_1"/>
    <property type="match status" value="1"/>
</dbReference>
<dbReference type="InterPro" id="IPR011527">
    <property type="entry name" value="ABC1_TM_dom"/>
</dbReference>
<evidence type="ECO:0000256" key="5">
    <source>
        <dbReference type="ARBA" id="ARBA00022989"/>
    </source>
</evidence>
<reference evidence="10 11" key="1">
    <citation type="submission" date="2018-09" db="EMBL/GenBank/DDBJ databases">
        <title>Comparative Genomics of Wolbachia-Cardinium Dual Endosymbiosis in a Plant-Parasitic Nematode.</title>
        <authorList>
            <person name="Brown A.M.V."/>
            <person name="Wasala S.K."/>
            <person name="Howe D.K."/>
            <person name="Peetz A.B."/>
            <person name="Zasada I.A."/>
            <person name="Denver D.R."/>
        </authorList>
    </citation>
    <scope>NUCLEOTIDE SEQUENCE [LARGE SCALE GENOMIC DNA]</scope>
    <source>
        <strain evidence="10 11">Pp_1</strain>
    </source>
</reference>
<evidence type="ECO:0000256" key="6">
    <source>
        <dbReference type="ARBA" id="ARBA00023136"/>
    </source>
</evidence>
<dbReference type="InterPro" id="IPR027417">
    <property type="entry name" value="P-loop_NTPase"/>
</dbReference>
<feature type="domain" description="ABC transporter" evidence="8">
    <location>
        <begin position="346"/>
        <end position="580"/>
    </location>
</feature>
<dbReference type="InterPro" id="IPR017871">
    <property type="entry name" value="ABC_transporter-like_CS"/>
</dbReference>
<dbReference type="PROSITE" id="PS50929">
    <property type="entry name" value="ABC_TM1F"/>
    <property type="match status" value="1"/>
</dbReference>
<evidence type="ECO:0000256" key="3">
    <source>
        <dbReference type="ARBA" id="ARBA00022741"/>
    </source>
</evidence>
<dbReference type="Gene3D" id="3.40.50.300">
    <property type="entry name" value="P-loop containing nucleotide triphosphate hydrolases"/>
    <property type="match status" value="1"/>
</dbReference>
<evidence type="ECO:0000256" key="4">
    <source>
        <dbReference type="ARBA" id="ARBA00022840"/>
    </source>
</evidence>
<dbReference type="FunFam" id="3.40.50.300:FF:000218">
    <property type="entry name" value="Multidrug ABC transporter ATP-binding protein"/>
    <property type="match status" value="1"/>
</dbReference>
<protein>
    <submittedName>
        <fullName evidence="10">ABC transporter ATP-binding protein</fullName>
    </submittedName>
</protein>
<evidence type="ECO:0000256" key="7">
    <source>
        <dbReference type="SAM" id="Phobius"/>
    </source>
</evidence>
<keyword evidence="2 7" id="KW-0812">Transmembrane</keyword>
<comment type="subcellular location">
    <subcellularLocation>
        <location evidence="1">Cell membrane</location>
        <topology evidence="1">Multi-pass membrane protein</topology>
    </subcellularLocation>
</comment>
<keyword evidence="4 10" id="KW-0067">ATP-binding</keyword>
<dbReference type="GO" id="GO:0016887">
    <property type="term" value="F:ATP hydrolysis activity"/>
    <property type="evidence" value="ECO:0007669"/>
    <property type="project" value="InterPro"/>
</dbReference>
<evidence type="ECO:0000313" key="11">
    <source>
        <dbReference type="Proteomes" id="UP000270927"/>
    </source>
</evidence>
<evidence type="ECO:0000256" key="2">
    <source>
        <dbReference type="ARBA" id="ARBA00022692"/>
    </source>
</evidence>
<evidence type="ECO:0000259" key="8">
    <source>
        <dbReference type="PROSITE" id="PS50893"/>
    </source>
</evidence>
<dbReference type="Proteomes" id="UP000270927">
    <property type="component" value="Unassembled WGS sequence"/>
</dbReference>
<sequence>MPSITKNLKTFVWYFVKQCKWHFFAMACFRICFVLDNLVLPYTFELLFQRLMELGDDRAGSWIKFRWLLLALLSVVVLIDIFFRLFDYVKISTIPIFEANIRTWIVRYLQGHSYAFFTEHFSGGLVKRVNDLTDGISQIIMIGISSFLPTFCTMLIGVLSFACIQPAFGAVLMIWLVLHATTYLFFSKKCNDCAALHAEKGSILSGSIVDGFANILSIKLFSRKNQEIEHLAAPQAAEKEAHEKALRTIMYLHFIISGLSISFMGIGLILSMIHYWQIGKLTLPQVSYIFYAGSNICNLVWVSVADFPDFIEEIGYCRQAFKLLQEKHAITDLPNACTLNCKSGTIEFKEVCFSYVPGSPIFENQNISIASGEKVGLVGLSGSGKTTFVHLLLRFFDINKGVITIDGQSIATVTQESLRAAISLIPQNTPLFHNSILENIRYGYKDATDSEVIASAKKARCHDFIMDLPEGYHTLVGELGSKLSGGQRQRIAIARAILKNAPILILDEATSALDAVTETEIQESLSAAMIGKTAIIIAHKLTVLSSMDRILVFEQGKVVAQGPHNVLVTTSPLYALMCKLQFAGVHLLQ</sequence>